<feature type="compositionally biased region" description="Low complexity" evidence="9">
    <location>
        <begin position="63"/>
        <end position="78"/>
    </location>
</feature>
<dbReference type="RefSeq" id="WP_011564552.1">
    <property type="nucleotide sequence ID" value="NC_008148.1"/>
</dbReference>
<reference evidence="11 12" key="1">
    <citation type="submission" date="2006-06" db="EMBL/GenBank/DDBJ databases">
        <title>Complete sequence of Rubrobacter xylanophilus DSM 9941.</title>
        <authorList>
            <consortium name="US DOE Joint Genome Institute"/>
            <person name="Copeland A."/>
            <person name="Lucas S."/>
            <person name="Lapidus A."/>
            <person name="Barry K."/>
            <person name="Detter J.C."/>
            <person name="Glavina del Rio T."/>
            <person name="Hammon N."/>
            <person name="Israni S."/>
            <person name="Dalin E."/>
            <person name="Tice H."/>
            <person name="Pitluck S."/>
            <person name="Munk A.C."/>
            <person name="Brettin T."/>
            <person name="Bruce D."/>
            <person name="Han C."/>
            <person name="Tapia R."/>
            <person name="Gilna P."/>
            <person name="Schmutz J."/>
            <person name="Larimer F."/>
            <person name="Land M."/>
            <person name="Hauser L."/>
            <person name="Kyrpides N."/>
            <person name="Lykidis A."/>
            <person name="da Costa M.S."/>
            <person name="Rainey F.A."/>
            <person name="Empadinhas N."/>
            <person name="Jolivet E."/>
            <person name="Battista J.R."/>
            <person name="Richardson P."/>
        </authorList>
    </citation>
    <scope>NUCLEOTIDE SEQUENCE [LARGE SCALE GENOMIC DNA]</scope>
    <source>
        <strain evidence="12">DSM 9941 / JCM 11954 / NBRC 16129 / PRD-1</strain>
    </source>
</reference>
<proteinExistence type="predicted"/>
<evidence type="ECO:0000313" key="12">
    <source>
        <dbReference type="Proteomes" id="UP000006637"/>
    </source>
</evidence>
<dbReference type="InterPro" id="IPR050709">
    <property type="entry name" value="Biotin_Carboxyl_Carrier/Decarb"/>
</dbReference>
<dbReference type="STRING" id="266117.Rxyl_1573"/>
<keyword evidence="12" id="KW-1185">Reference proteome</keyword>
<dbReference type="InterPro" id="IPR011053">
    <property type="entry name" value="Single_hybrid_motif"/>
</dbReference>
<evidence type="ECO:0000313" key="11">
    <source>
        <dbReference type="EMBL" id="ABG04535.1"/>
    </source>
</evidence>
<keyword evidence="6 8" id="KW-0275">Fatty acid biosynthesis</keyword>
<feature type="compositionally biased region" description="Basic and acidic residues" evidence="9">
    <location>
        <begin position="48"/>
        <end position="62"/>
    </location>
</feature>
<dbReference type="Pfam" id="PF00364">
    <property type="entry name" value="Biotin_lipoyl"/>
    <property type="match status" value="1"/>
</dbReference>
<dbReference type="PROSITE" id="PS50968">
    <property type="entry name" value="BIOTINYL_LIPOYL"/>
    <property type="match status" value="1"/>
</dbReference>
<dbReference type="NCBIfam" id="TIGR00531">
    <property type="entry name" value="BCCP"/>
    <property type="match status" value="1"/>
</dbReference>
<dbReference type="PANTHER" id="PTHR45266">
    <property type="entry name" value="OXALOACETATE DECARBOXYLASE ALPHA CHAIN"/>
    <property type="match status" value="1"/>
</dbReference>
<keyword evidence="3 8" id="KW-0444">Lipid biosynthesis</keyword>
<feature type="region of interest" description="Disordered" evidence="9">
    <location>
        <begin position="35"/>
        <end position="83"/>
    </location>
</feature>
<dbReference type="InterPro" id="IPR000089">
    <property type="entry name" value="Biotin_lipoyl"/>
</dbReference>
<dbReference type="AlphaFoldDB" id="Q1AVP3"/>
<dbReference type="eggNOG" id="COG0511">
    <property type="taxonomic scope" value="Bacteria"/>
</dbReference>
<name>Q1AVP3_RUBXD</name>
<dbReference type="SUPFAM" id="SSF51230">
    <property type="entry name" value="Single hybrid motif"/>
    <property type="match status" value="1"/>
</dbReference>
<evidence type="ECO:0000256" key="9">
    <source>
        <dbReference type="SAM" id="MobiDB-lite"/>
    </source>
</evidence>
<evidence type="ECO:0000256" key="1">
    <source>
        <dbReference type="ARBA" id="ARBA00005194"/>
    </source>
</evidence>
<dbReference type="OrthoDB" id="9811735at2"/>
<gene>
    <name evidence="11" type="ordered locus">Rxyl_1573</name>
</gene>
<dbReference type="EMBL" id="CP000386">
    <property type="protein sequence ID" value="ABG04535.1"/>
    <property type="molecule type" value="Genomic_DNA"/>
</dbReference>
<comment type="function">
    <text evidence="8">This protein is a component of the acetyl coenzyme A carboxylase complex; first, biotin carboxylase catalyzes the carboxylation of the carrier protein and then the transcarboxylase transfers the carboxyl group to form malonyl-CoA.</text>
</comment>
<evidence type="ECO:0000256" key="4">
    <source>
        <dbReference type="ARBA" id="ARBA00022832"/>
    </source>
</evidence>
<dbReference type="Proteomes" id="UP000006637">
    <property type="component" value="Chromosome"/>
</dbReference>
<dbReference type="KEGG" id="rxy:Rxyl_1573"/>
<evidence type="ECO:0000256" key="5">
    <source>
        <dbReference type="ARBA" id="ARBA00023098"/>
    </source>
</evidence>
<dbReference type="PROSITE" id="PS00188">
    <property type="entry name" value="BIOTIN"/>
    <property type="match status" value="1"/>
</dbReference>
<evidence type="ECO:0000256" key="6">
    <source>
        <dbReference type="ARBA" id="ARBA00023160"/>
    </source>
</evidence>
<keyword evidence="5 8" id="KW-0443">Lipid metabolism</keyword>
<keyword evidence="7 8" id="KW-0092">Biotin</keyword>
<sequence length="161" mass="17203">MPLSDDDVREILRIIDESDLEELRIETNGLRLYVRRGGAPPVEEASGEEEKARPASEEKTHASAEPAAAGGRGAEAAPTPDGTVAIEAPMVGTFFRAEAPGAKPFVEVGSRVEPDTVVCLIEVMKMMNSIRAGVSGRIVEVCAENGALVEYGQPLFRVEPE</sequence>
<dbReference type="InterPro" id="IPR001882">
    <property type="entry name" value="Biotin_BS"/>
</dbReference>
<feature type="domain" description="Lipoyl-binding" evidence="10">
    <location>
        <begin position="74"/>
        <end position="159"/>
    </location>
</feature>
<dbReference type="PANTHER" id="PTHR45266:SF3">
    <property type="entry name" value="OXALOACETATE DECARBOXYLASE ALPHA CHAIN"/>
    <property type="match status" value="1"/>
</dbReference>
<dbReference type="Gene3D" id="2.40.50.100">
    <property type="match status" value="1"/>
</dbReference>
<evidence type="ECO:0000256" key="3">
    <source>
        <dbReference type="ARBA" id="ARBA00022516"/>
    </source>
</evidence>
<evidence type="ECO:0000259" key="10">
    <source>
        <dbReference type="PROSITE" id="PS50968"/>
    </source>
</evidence>
<protein>
    <recommendedName>
        <fullName evidence="2 8">Biotin carboxyl carrier protein of acetyl-CoA carboxylase</fullName>
    </recommendedName>
</protein>
<dbReference type="UniPathway" id="UPA00094"/>
<dbReference type="CDD" id="cd06850">
    <property type="entry name" value="biotinyl_domain"/>
    <property type="match status" value="1"/>
</dbReference>
<evidence type="ECO:0000256" key="7">
    <source>
        <dbReference type="ARBA" id="ARBA00023267"/>
    </source>
</evidence>
<dbReference type="GO" id="GO:0009317">
    <property type="term" value="C:acetyl-CoA carboxylase complex"/>
    <property type="evidence" value="ECO:0007669"/>
    <property type="project" value="InterPro"/>
</dbReference>
<dbReference type="GO" id="GO:0006633">
    <property type="term" value="P:fatty acid biosynthetic process"/>
    <property type="evidence" value="ECO:0007669"/>
    <property type="project" value="UniProtKB-UniPathway"/>
</dbReference>
<evidence type="ECO:0000256" key="2">
    <source>
        <dbReference type="ARBA" id="ARBA00017562"/>
    </source>
</evidence>
<dbReference type="PRINTS" id="PR01071">
    <property type="entry name" value="ACOABIOTINCC"/>
</dbReference>
<organism evidence="11 12">
    <name type="scientific">Rubrobacter xylanophilus (strain DSM 9941 / JCM 11954 / NBRC 16129 / PRD-1)</name>
    <dbReference type="NCBI Taxonomy" id="266117"/>
    <lineage>
        <taxon>Bacteria</taxon>
        <taxon>Bacillati</taxon>
        <taxon>Actinomycetota</taxon>
        <taxon>Rubrobacteria</taxon>
        <taxon>Rubrobacterales</taxon>
        <taxon>Rubrobacteraceae</taxon>
        <taxon>Rubrobacter</taxon>
    </lineage>
</organism>
<dbReference type="PhylomeDB" id="Q1AVP3"/>
<comment type="pathway">
    <text evidence="1 8">Lipid metabolism; fatty acid biosynthesis.</text>
</comment>
<dbReference type="InterPro" id="IPR001249">
    <property type="entry name" value="AcCoA_biotinCC"/>
</dbReference>
<keyword evidence="4 8" id="KW-0276">Fatty acid metabolism</keyword>
<dbReference type="GO" id="GO:0003989">
    <property type="term" value="F:acetyl-CoA carboxylase activity"/>
    <property type="evidence" value="ECO:0007669"/>
    <property type="project" value="InterPro"/>
</dbReference>
<evidence type="ECO:0000256" key="8">
    <source>
        <dbReference type="RuleBase" id="RU364072"/>
    </source>
</evidence>
<accession>Q1AVP3</accession>
<dbReference type="HOGENOM" id="CLU_016733_3_0_11"/>